<evidence type="ECO:0000313" key="9">
    <source>
        <dbReference type="EMBL" id="KAG5262379.1"/>
    </source>
</evidence>
<dbReference type="Proteomes" id="UP000823561">
    <property type="component" value="Chromosome 22"/>
</dbReference>
<evidence type="ECO:0000259" key="8">
    <source>
        <dbReference type="SMART" id="SM00891"/>
    </source>
</evidence>
<comment type="subcellular location">
    <subcellularLocation>
        <location evidence="1">Nucleus</location>
    </subcellularLocation>
</comment>
<keyword evidence="6" id="KW-0539">Nucleus</keyword>
<feature type="region of interest" description="Disordered" evidence="7">
    <location>
        <begin position="1"/>
        <end position="27"/>
    </location>
</feature>
<dbReference type="InterPro" id="IPR043087">
    <property type="entry name" value="Eme1_nucdom_sub2"/>
</dbReference>
<dbReference type="GO" id="GO:0048476">
    <property type="term" value="C:Holliday junction resolvase complex"/>
    <property type="evidence" value="ECO:0007669"/>
    <property type="project" value="InterPro"/>
</dbReference>
<comment type="caution">
    <text evidence="9">The sequence shown here is derived from an EMBL/GenBank/DDBJ whole genome shotgun (WGS) entry which is preliminary data.</text>
</comment>
<dbReference type="GO" id="GO:0006302">
    <property type="term" value="P:double-strand break repair"/>
    <property type="evidence" value="ECO:0007669"/>
    <property type="project" value="TreeGrafter"/>
</dbReference>
<dbReference type="SMART" id="SM00891">
    <property type="entry name" value="ERCC4"/>
    <property type="match status" value="1"/>
</dbReference>
<name>A0AAV6FHU9_9TELE</name>
<dbReference type="AlphaFoldDB" id="A0AAV6FHU9"/>
<keyword evidence="4" id="KW-0233">DNA recombination</keyword>
<evidence type="ECO:0000256" key="3">
    <source>
        <dbReference type="ARBA" id="ARBA00022763"/>
    </source>
</evidence>
<sequence length="444" mass="50618">MSKRVYAWELSDSESDSECNINPKQTYTNVTEKDSNILRVPEITRTGADHGTLSNAVVVLDEDEGDAKDVLKPPNQTEPRTPSPGKKRRNREEVDADRAKAEERRAERERAKQERQKKKEEKRLEQQKRKEAAERLKSYRPENYVKCLTVRIHPVLLQDGRSDVLTETLSELEWKSCIEPHSLTHSITWTRSLPQENSEDGEVEEEQVLMVISLYEFMDVVTSVKQILQGNSSQHEESSLLTALSDHLKTHTSSVVTMLVMGSQHRKRGSWYHSHGDLRSQLGMDDVELEEVLVYLQLYKSVCVHFLYNWKEVADQVCSYTKALSKRPFKAMSECTELGFCVDGAWAAGARVERDGKGLAAVWSRQLQQLNRVSPAVAAAVTSAYPSPQLLLQAYEKLDLEKERRGLLADLTVKGMVKERRVGPEFSSRIYRILTTENSQLVLD</sequence>
<evidence type="ECO:0000256" key="4">
    <source>
        <dbReference type="ARBA" id="ARBA00023172"/>
    </source>
</evidence>
<accession>A0AAV6FHU9</accession>
<protein>
    <recommendedName>
        <fullName evidence="8">ERCC4 domain-containing protein</fullName>
    </recommendedName>
</protein>
<evidence type="ECO:0000256" key="7">
    <source>
        <dbReference type="SAM" id="MobiDB-lite"/>
    </source>
</evidence>
<feature type="compositionally biased region" description="Polar residues" evidence="7">
    <location>
        <begin position="18"/>
        <end position="27"/>
    </location>
</feature>
<dbReference type="GO" id="GO:0031573">
    <property type="term" value="P:mitotic intra-S DNA damage checkpoint signaling"/>
    <property type="evidence" value="ECO:0007669"/>
    <property type="project" value="TreeGrafter"/>
</dbReference>
<dbReference type="InterPro" id="IPR047523">
    <property type="entry name" value="XPF_nuclease_EME2"/>
</dbReference>
<dbReference type="GO" id="GO:0003677">
    <property type="term" value="F:DNA binding"/>
    <property type="evidence" value="ECO:0007669"/>
    <property type="project" value="InterPro"/>
</dbReference>
<evidence type="ECO:0000256" key="2">
    <source>
        <dbReference type="ARBA" id="ARBA00005313"/>
    </source>
</evidence>
<comment type="similarity">
    <text evidence="2">Belongs to the EME1/MMS4 family.</text>
</comment>
<dbReference type="GO" id="GO:0005634">
    <property type="term" value="C:nucleus"/>
    <property type="evidence" value="ECO:0007669"/>
    <property type="project" value="UniProtKB-SubCell"/>
</dbReference>
<dbReference type="FunFam" id="1.10.150.670:FF:000002">
    <property type="entry name" value="Crossover junction endonuclease EME1"/>
    <property type="match status" value="1"/>
</dbReference>
<dbReference type="InterPro" id="IPR042530">
    <property type="entry name" value="EME1/EME2_C"/>
</dbReference>
<dbReference type="PANTHER" id="PTHR21077:SF6">
    <property type="entry name" value="CROSSOVER JUNCTION ENDONUCLEASE EME2-RELATED"/>
    <property type="match status" value="1"/>
</dbReference>
<evidence type="ECO:0000256" key="5">
    <source>
        <dbReference type="ARBA" id="ARBA00023204"/>
    </source>
</evidence>
<organism evidence="9 10">
    <name type="scientific">Alosa alosa</name>
    <name type="common">allis shad</name>
    <dbReference type="NCBI Taxonomy" id="278164"/>
    <lineage>
        <taxon>Eukaryota</taxon>
        <taxon>Metazoa</taxon>
        <taxon>Chordata</taxon>
        <taxon>Craniata</taxon>
        <taxon>Vertebrata</taxon>
        <taxon>Euteleostomi</taxon>
        <taxon>Actinopterygii</taxon>
        <taxon>Neopterygii</taxon>
        <taxon>Teleostei</taxon>
        <taxon>Clupei</taxon>
        <taxon>Clupeiformes</taxon>
        <taxon>Clupeoidei</taxon>
        <taxon>Clupeidae</taxon>
        <taxon>Alosa</taxon>
    </lineage>
</organism>
<dbReference type="GO" id="GO:0008821">
    <property type="term" value="F:crossover junction DNA endonuclease activity"/>
    <property type="evidence" value="ECO:0007669"/>
    <property type="project" value="TreeGrafter"/>
</dbReference>
<dbReference type="InterPro" id="IPR043086">
    <property type="entry name" value="EME1_nucdom_sub1"/>
</dbReference>
<keyword evidence="3" id="KW-0227">DNA damage</keyword>
<proteinExistence type="inferred from homology"/>
<dbReference type="InterPro" id="IPR006166">
    <property type="entry name" value="ERCC4_domain"/>
</dbReference>
<dbReference type="GO" id="GO:0000712">
    <property type="term" value="P:resolution of meiotic recombination intermediates"/>
    <property type="evidence" value="ECO:0007669"/>
    <property type="project" value="TreeGrafter"/>
</dbReference>
<dbReference type="Gene3D" id="1.10.150.670">
    <property type="entry name" value="Crossover junction endonuclease EME1, DNA-binding domain"/>
    <property type="match status" value="1"/>
</dbReference>
<evidence type="ECO:0000256" key="1">
    <source>
        <dbReference type="ARBA" id="ARBA00004123"/>
    </source>
</evidence>
<keyword evidence="5" id="KW-0234">DNA repair</keyword>
<dbReference type="GO" id="GO:0031297">
    <property type="term" value="P:replication fork processing"/>
    <property type="evidence" value="ECO:0007669"/>
    <property type="project" value="TreeGrafter"/>
</dbReference>
<evidence type="ECO:0000313" key="10">
    <source>
        <dbReference type="Proteomes" id="UP000823561"/>
    </source>
</evidence>
<dbReference type="PANTHER" id="PTHR21077">
    <property type="entry name" value="EME1 PROTEIN"/>
    <property type="match status" value="1"/>
</dbReference>
<dbReference type="Gene3D" id="4.10.800.30">
    <property type="entry name" value="ERCC4, Mus81-Eme1 complex, nuclease domain, subdomain 2"/>
    <property type="match status" value="1"/>
</dbReference>
<dbReference type="Pfam" id="PF21292">
    <property type="entry name" value="EME1-MUS81_C"/>
    <property type="match status" value="1"/>
</dbReference>
<evidence type="ECO:0000256" key="6">
    <source>
        <dbReference type="ARBA" id="ARBA00023242"/>
    </source>
</evidence>
<gene>
    <name evidence="9" type="ORF">AALO_G00274530</name>
</gene>
<keyword evidence="10" id="KW-1185">Reference proteome</keyword>
<feature type="region of interest" description="Disordered" evidence="7">
    <location>
        <begin position="59"/>
        <end position="134"/>
    </location>
</feature>
<dbReference type="Gene3D" id="3.40.1620.30">
    <property type="entry name" value="ERCC4, Mus81-Eme1 complex, nuclease domain, subdomain 1"/>
    <property type="match status" value="1"/>
</dbReference>
<reference evidence="9" key="1">
    <citation type="submission" date="2020-10" db="EMBL/GenBank/DDBJ databases">
        <title>Chromosome-scale genome assembly of the Allis shad, Alosa alosa.</title>
        <authorList>
            <person name="Margot Z."/>
            <person name="Christophe K."/>
            <person name="Cabau C."/>
            <person name="Louis A."/>
            <person name="Berthelot C."/>
            <person name="Parey E."/>
            <person name="Roest Crollius H."/>
            <person name="Montfort J."/>
            <person name="Robinson-Rechavi M."/>
            <person name="Bucao C."/>
            <person name="Bouchez O."/>
            <person name="Gislard M."/>
            <person name="Lluch J."/>
            <person name="Milhes M."/>
            <person name="Lampietro C."/>
            <person name="Lopez Roques C."/>
            <person name="Donnadieu C."/>
            <person name="Braasch I."/>
            <person name="Desvignes T."/>
            <person name="Postlethwait J."/>
            <person name="Bobe J."/>
            <person name="Guiguen Y."/>
        </authorList>
    </citation>
    <scope>NUCLEOTIDE SEQUENCE</scope>
    <source>
        <strain evidence="9">M-15738</strain>
        <tissue evidence="9">Blood</tissue>
    </source>
</reference>
<feature type="domain" description="ERCC4" evidence="8">
    <location>
        <begin position="257"/>
        <end position="396"/>
    </location>
</feature>
<dbReference type="InterPro" id="IPR033310">
    <property type="entry name" value="Mms4/EME1/EME2"/>
</dbReference>
<dbReference type="EMBL" id="JADWDJ010000022">
    <property type="protein sequence ID" value="KAG5262379.1"/>
    <property type="molecule type" value="Genomic_DNA"/>
</dbReference>
<feature type="compositionally biased region" description="Basic and acidic residues" evidence="7">
    <location>
        <begin position="90"/>
        <end position="134"/>
    </location>
</feature>
<dbReference type="CDD" id="cd20082">
    <property type="entry name" value="XPF_nuclease_EME2"/>
    <property type="match status" value="1"/>
</dbReference>